<evidence type="ECO:0008006" key="9">
    <source>
        <dbReference type="Google" id="ProtNLM"/>
    </source>
</evidence>
<sequence>MLLVKECETTYTNVLEIDRESISRLARELSLDESRFYKNVKRLNHAEFKKMSVYGLFTMDAGLLVGLIQMITTYVIVLLQFALSDQTTKKTTLSE</sequence>
<feature type="transmembrane region" description="Helical" evidence="6">
    <location>
        <begin position="61"/>
        <end position="83"/>
    </location>
</feature>
<dbReference type="EMBL" id="CAVLEF010000004">
    <property type="protein sequence ID" value="CAK1543405.1"/>
    <property type="molecule type" value="Genomic_DNA"/>
</dbReference>
<evidence type="ECO:0000256" key="5">
    <source>
        <dbReference type="ARBA" id="ARBA00023136"/>
    </source>
</evidence>
<dbReference type="Pfam" id="PF08395">
    <property type="entry name" value="7tm_7"/>
    <property type="match status" value="1"/>
</dbReference>
<dbReference type="AlphaFoldDB" id="A0AAV1J1N0"/>
<accession>A0AAV1J1N0</accession>
<proteinExistence type="predicted"/>
<dbReference type="GO" id="GO:0005886">
    <property type="term" value="C:plasma membrane"/>
    <property type="evidence" value="ECO:0007669"/>
    <property type="project" value="UniProtKB-SubCell"/>
</dbReference>
<dbReference type="InterPro" id="IPR013604">
    <property type="entry name" value="7TM_chemorcpt"/>
</dbReference>
<keyword evidence="3 6" id="KW-0812">Transmembrane</keyword>
<reference evidence="7 8" key="1">
    <citation type="submission" date="2023-11" db="EMBL/GenBank/DDBJ databases">
        <authorList>
            <person name="Okamura Y."/>
        </authorList>
    </citation>
    <scope>NUCLEOTIDE SEQUENCE [LARGE SCALE GENOMIC DNA]</scope>
</reference>
<name>A0AAV1J1N0_9NEOP</name>
<dbReference type="Proteomes" id="UP001497472">
    <property type="component" value="Unassembled WGS sequence"/>
</dbReference>
<comment type="subcellular location">
    <subcellularLocation>
        <location evidence="1">Cell membrane</location>
        <topology evidence="1">Multi-pass membrane protein</topology>
    </subcellularLocation>
</comment>
<evidence type="ECO:0000313" key="7">
    <source>
        <dbReference type="EMBL" id="CAK1543405.1"/>
    </source>
</evidence>
<keyword evidence="2" id="KW-1003">Cell membrane</keyword>
<evidence type="ECO:0000256" key="6">
    <source>
        <dbReference type="SAM" id="Phobius"/>
    </source>
</evidence>
<evidence type="ECO:0000256" key="4">
    <source>
        <dbReference type="ARBA" id="ARBA00022989"/>
    </source>
</evidence>
<organism evidence="7 8">
    <name type="scientific">Leptosia nina</name>
    <dbReference type="NCBI Taxonomy" id="320188"/>
    <lineage>
        <taxon>Eukaryota</taxon>
        <taxon>Metazoa</taxon>
        <taxon>Ecdysozoa</taxon>
        <taxon>Arthropoda</taxon>
        <taxon>Hexapoda</taxon>
        <taxon>Insecta</taxon>
        <taxon>Pterygota</taxon>
        <taxon>Neoptera</taxon>
        <taxon>Endopterygota</taxon>
        <taxon>Lepidoptera</taxon>
        <taxon>Glossata</taxon>
        <taxon>Ditrysia</taxon>
        <taxon>Papilionoidea</taxon>
        <taxon>Pieridae</taxon>
        <taxon>Pierinae</taxon>
        <taxon>Leptosia</taxon>
    </lineage>
</organism>
<evidence type="ECO:0000256" key="2">
    <source>
        <dbReference type="ARBA" id="ARBA00022475"/>
    </source>
</evidence>
<gene>
    <name evidence="7" type="ORF">LNINA_LOCUS3221</name>
</gene>
<evidence type="ECO:0000256" key="3">
    <source>
        <dbReference type="ARBA" id="ARBA00022692"/>
    </source>
</evidence>
<comment type="caution">
    <text evidence="7">The sequence shown here is derived from an EMBL/GenBank/DDBJ whole genome shotgun (WGS) entry which is preliminary data.</text>
</comment>
<protein>
    <recommendedName>
        <fullName evidence="9">Gustatory receptor</fullName>
    </recommendedName>
</protein>
<evidence type="ECO:0000256" key="1">
    <source>
        <dbReference type="ARBA" id="ARBA00004651"/>
    </source>
</evidence>
<keyword evidence="8" id="KW-1185">Reference proteome</keyword>
<keyword evidence="5 6" id="KW-0472">Membrane</keyword>
<keyword evidence="4 6" id="KW-1133">Transmembrane helix</keyword>
<dbReference type="GO" id="GO:0050909">
    <property type="term" value="P:sensory perception of taste"/>
    <property type="evidence" value="ECO:0007669"/>
    <property type="project" value="InterPro"/>
</dbReference>
<evidence type="ECO:0000313" key="8">
    <source>
        <dbReference type="Proteomes" id="UP001497472"/>
    </source>
</evidence>